<dbReference type="GO" id="GO:0003755">
    <property type="term" value="F:peptidyl-prolyl cis-trans isomerase activity"/>
    <property type="evidence" value="ECO:0007669"/>
    <property type="project" value="UniProtKB-KW"/>
</dbReference>
<sequence>MEKSDSFKYSQDFIIDLSDRRLAFSRQASFNQSRDPTKPLLSRTASSIDIPLGFDYFSGEGKESVQKFSLSFFVSSSLSALSFTTQQNGILAQQNLHRFTILISLQVCCGSYEDGSMLWWDIRNLGVPLTSVKFHSKPGQVIKGWDQGIKTMKKGENSLFTISPELAYGESGSPPTIPPTATLQFDVELLSWTNVKDICKDGGIFKKILTAGDKWENAKDLDEVLVNFEARLEDGTLIAKSEGVEFTVKEGYFCPALSKAVKTMK</sequence>
<reference evidence="7" key="1">
    <citation type="submission" date="2018-02" db="EMBL/GenBank/DDBJ databases">
        <authorList>
            <person name="Cohen D.B."/>
            <person name="Kent A.D."/>
        </authorList>
    </citation>
    <scope>NUCLEOTIDE SEQUENCE</scope>
</reference>
<feature type="domain" description="PPIase FKBP-type" evidence="6">
    <location>
        <begin position="110"/>
        <end position="193"/>
    </location>
</feature>
<dbReference type="Pfam" id="PF00254">
    <property type="entry name" value="FKBP_C"/>
    <property type="match status" value="2"/>
</dbReference>
<dbReference type="SUPFAM" id="SSF54534">
    <property type="entry name" value="FKBP-like"/>
    <property type="match status" value="2"/>
</dbReference>
<evidence type="ECO:0000256" key="3">
    <source>
        <dbReference type="ARBA" id="ARBA00023110"/>
    </source>
</evidence>
<evidence type="ECO:0000256" key="4">
    <source>
        <dbReference type="ARBA" id="ARBA00023235"/>
    </source>
</evidence>
<proteinExistence type="predicted"/>
<dbReference type="InterPro" id="IPR050689">
    <property type="entry name" value="FKBP-type_PPIase"/>
</dbReference>
<dbReference type="EC" id="5.2.1.8" evidence="2 5"/>
<evidence type="ECO:0000313" key="7">
    <source>
        <dbReference type="EMBL" id="SPC93383.1"/>
    </source>
</evidence>
<evidence type="ECO:0000256" key="2">
    <source>
        <dbReference type="ARBA" id="ARBA00013194"/>
    </source>
</evidence>
<dbReference type="PANTHER" id="PTHR10516:SF443">
    <property type="entry name" value="FK506-BINDING PROTEIN 59-RELATED"/>
    <property type="match status" value="1"/>
</dbReference>
<dbReference type="PROSITE" id="PS50059">
    <property type="entry name" value="FKBP_PPIASE"/>
    <property type="match status" value="1"/>
</dbReference>
<gene>
    <name evidence="7" type="ORF">FSB_LOCUS21265</name>
</gene>
<organism evidence="7">
    <name type="scientific">Fagus sylvatica</name>
    <name type="common">Beechnut</name>
    <dbReference type="NCBI Taxonomy" id="28930"/>
    <lineage>
        <taxon>Eukaryota</taxon>
        <taxon>Viridiplantae</taxon>
        <taxon>Streptophyta</taxon>
        <taxon>Embryophyta</taxon>
        <taxon>Tracheophyta</taxon>
        <taxon>Spermatophyta</taxon>
        <taxon>Magnoliopsida</taxon>
        <taxon>eudicotyledons</taxon>
        <taxon>Gunneridae</taxon>
        <taxon>Pentapetalae</taxon>
        <taxon>rosids</taxon>
        <taxon>fabids</taxon>
        <taxon>Fagales</taxon>
        <taxon>Fagaceae</taxon>
        <taxon>Fagus</taxon>
    </lineage>
</organism>
<name>A0A2N9G1M6_FAGSY</name>
<keyword evidence="4 5" id="KW-0413">Isomerase</keyword>
<comment type="catalytic activity">
    <reaction evidence="1 5">
        <text>[protein]-peptidylproline (omega=180) = [protein]-peptidylproline (omega=0)</text>
        <dbReference type="Rhea" id="RHEA:16237"/>
        <dbReference type="Rhea" id="RHEA-COMP:10747"/>
        <dbReference type="Rhea" id="RHEA-COMP:10748"/>
        <dbReference type="ChEBI" id="CHEBI:83833"/>
        <dbReference type="ChEBI" id="CHEBI:83834"/>
        <dbReference type="EC" id="5.2.1.8"/>
    </reaction>
</comment>
<evidence type="ECO:0000259" key="6">
    <source>
        <dbReference type="PROSITE" id="PS50059"/>
    </source>
</evidence>
<evidence type="ECO:0000256" key="5">
    <source>
        <dbReference type="PROSITE-ProRule" id="PRU00277"/>
    </source>
</evidence>
<accession>A0A2N9G1M6</accession>
<dbReference type="PANTHER" id="PTHR10516">
    <property type="entry name" value="PEPTIDYL-PROLYL CIS-TRANS ISOMERASE"/>
    <property type="match status" value="1"/>
</dbReference>
<dbReference type="Gene3D" id="3.10.50.40">
    <property type="match status" value="2"/>
</dbReference>
<dbReference type="EMBL" id="OIVN01001387">
    <property type="protein sequence ID" value="SPC93383.1"/>
    <property type="molecule type" value="Genomic_DNA"/>
</dbReference>
<dbReference type="GO" id="GO:0005737">
    <property type="term" value="C:cytoplasm"/>
    <property type="evidence" value="ECO:0007669"/>
    <property type="project" value="TreeGrafter"/>
</dbReference>
<dbReference type="InterPro" id="IPR001179">
    <property type="entry name" value="PPIase_FKBP_dom"/>
</dbReference>
<dbReference type="InterPro" id="IPR046357">
    <property type="entry name" value="PPIase_dom_sf"/>
</dbReference>
<keyword evidence="3 5" id="KW-0697">Rotamase</keyword>
<evidence type="ECO:0000256" key="1">
    <source>
        <dbReference type="ARBA" id="ARBA00000971"/>
    </source>
</evidence>
<protein>
    <recommendedName>
        <fullName evidence="2 5">peptidylprolyl isomerase</fullName>
        <ecNumber evidence="2 5">5.2.1.8</ecNumber>
    </recommendedName>
</protein>
<dbReference type="AlphaFoldDB" id="A0A2N9G1M6"/>